<name>A0A0N8GH23_9BACI</name>
<feature type="domain" description="N-acetyltransferase" evidence="1">
    <location>
        <begin position="10"/>
        <end position="176"/>
    </location>
</feature>
<reference evidence="2 3" key="1">
    <citation type="submission" date="2015-08" db="EMBL/GenBank/DDBJ databases">
        <title>Draft Genome Sequence of Bacillus vietnamensis UCD-SED5.</title>
        <authorList>
            <person name="Lee R.D."/>
            <person name="Jospin G."/>
            <person name="Lang J.M."/>
            <person name="Coil D.A."/>
            <person name="Eisen J.A."/>
        </authorList>
    </citation>
    <scope>NUCLEOTIDE SEQUENCE [LARGE SCALE GENOMIC DNA]</scope>
    <source>
        <strain evidence="2 3">UCD-SED5</strain>
    </source>
</reference>
<dbReference type="InterPro" id="IPR016181">
    <property type="entry name" value="Acyl_CoA_acyltransferase"/>
</dbReference>
<dbReference type="Gene3D" id="3.40.630.30">
    <property type="match status" value="1"/>
</dbReference>
<dbReference type="GO" id="GO:1990189">
    <property type="term" value="F:protein N-terminal-serine acetyltransferase activity"/>
    <property type="evidence" value="ECO:0007669"/>
    <property type="project" value="TreeGrafter"/>
</dbReference>
<comment type="caution">
    <text evidence="2">The sequence shown here is derived from an EMBL/GenBank/DDBJ whole genome shotgun (WGS) entry which is preliminary data.</text>
</comment>
<dbReference type="RefSeq" id="WP_060672067.1">
    <property type="nucleotide sequence ID" value="NZ_JBCNGU010000018.1"/>
</dbReference>
<dbReference type="PROSITE" id="PS51186">
    <property type="entry name" value="GNAT"/>
    <property type="match status" value="1"/>
</dbReference>
<dbReference type="GO" id="GO:0008999">
    <property type="term" value="F:protein-N-terminal-alanine acetyltransferase activity"/>
    <property type="evidence" value="ECO:0007669"/>
    <property type="project" value="TreeGrafter"/>
</dbReference>
<dbReference type="Proteomes" id="UP000050398">
    <property type="component" value="Unassembled WGS sequence"/>
</dbReference>
<dbReference type="GO" id="GO:0005737">
    <property type="term" value="C:cytoplasm"/>
    <property type="evidence" value="ECO:0007669"/>
    <property type="project" value="TreeGrafter"/>
</dbReference>
<dbReference type="PANTHER" id="PTHR43441">
    <property type="entry name" value="RIBOSOMAL-PROTEIN-SERINE ACETYLTRANSFERASE"/>
    <property type="match status" value="1"/>
</dbReference>
<dbReference type="SUPFAM" id="SSF55729">
    <property type="entry name" value="Acyl-CoA N-acyltransferases (Nat)"/>
    <property type="match status" value="1"/>
</dbReference>
<dbReference type="OrthoDB" id="9784707at2"/>
<dbReference type="Pfam" id="PF13302">
    <property type="entry name" value="Acetyltransf_3"/>
    <property type="match status" value="1"/>
</dbReference>
<protein>
    <submittedName>
        <fullName evidence="2">Alanine acetyltransferase</fullName>
    </submittedName>
</protein>
<keyword evidence="2" id="KW-0808">Transferase</keyword>
<dbReference type="InterPro" id="IPR051908">
    <property type="entry name" value="Ribosomal_N-acetyltransferase"/>
</dbReference>
<dbReference type="PANTHER" id="PTHR43441:SF12">
    <property type="entry name" value="RIBOSOMAL N-ACETYLTRANSFERASE YDAF-RELATED"/>
    <property type="match status" value="1"/>
</dbReference>
<dbReference type="PATRIC" id="fig|218284.4.peg.3332"/>
<evidence type="ECO:0000313" key="2">
    <source>
        <dbReference type="EMBL" id="KPL60098.1"/>
    </source>
</evidence>
<evidence type="ECO:0000313" key="3">
    <source>
        <dbReference type="Proteomes" id="UP000050398"/>
    </source>
</evidence>
<dbReference type="eggNOG" id="COG1670">
    <property type="taxonomic scope" value="Bacteria"/>
</dbReference>
<proteinExistence type="predicted"/>
<evidence type="ECO:0000259" key="1">
    <source>
        <dbReference type="PROSITE" id="PS51186"/>
    </source>
</evidence>
<dbReference type="AlphaFoldDB" id="A0A0N8GH23"/>
<dbReference type="EMBL" id="LIXZ01000005">
    <property type="protein sequence ID" value="KPL60098.1"/>
    <property type="molecule type" value="Genomic_DNA"/>
</dbReference>
<accession>A0A0N8GH23</accession>
<gene>
    <name evidence="2" type="ORF">AM506_08525</name>
</gene>
<sequence length="181" mass="21269">MFTYQLNDKLELRLLDLQDAERLFELTDGSRSYLREWLPWVDYSKTLEDSKEFIKATRLGFANNKSLTTAIVYQNEIVGIAGFNELNWSNKVAYIGYWLGEGYQGKGIMTTVAKGLTSYAFDYYKMNKVEITAAEFNHRSRSIPERLGFVEEGKLRQREWLYDHYVDHVVYGMLAEEWVKE</sequence>
<dbReference type="InterPro" id="IPR000182">
    <property type="entry name" value="GNAT_dom"/>
</dbReference>
<organism evidence="2 3">
    <name type="scientific">Rossellomorea vietnamensis</name>
    <dbReference type="NCBI Taxonomy" id="218284"/>
    <lineage>
        <taxon>Bacteria</taxon>
        <taxon>Bacillati</taxon>
        <taxon>Bacillota</taxon>
        <taxon>Bacilli</taxon>
        <taxon>Bacillales</taxon>
        <taxon>Bacillaceae</taxon>
        <taxon>Rossellomorea</taxon>
    </lineage>
</organism>